<accession>A0AA43M877</accession>
<dbReference type="RefSeq" id="WP_076023895.1">
    <property type="nucleotide sequence ID" value="NZ_JAQFIK010000004.1"/>
</dbReference>
<reference evidence="2" key="1">
    <citation type="submission" date="2023-04" db="EMBL/GenBank/DDBJ databases">
        <title>Genome Encyclopedia of Bacteria and Archaea VI: Functional Genomics of Type Strains.</title>
        <authorList>
            <person name="Whitman W."/>
        </authorList>
    </citation>
    <scope>NUCLEOTIDE SEQUENCE</scope>
    <source>
        <strain evidence="2">Enz.4-51</strain>
    </source>
</reference>
<organism evidence="2 3">
    <name type="scientific">Polynucleobacter sphagniphilus</name>
    <dbReference type="NCBI Taxonomy" id="1743169"/>
    <lineage>
        <taxon>Bacteria</taxon>
        <taxon>Pseudomonadati</taxon>
        <taxon>Pseudomonadota</taxon>
        <taxon>Betaproteobacteria</taxon>
        <taxon>Burkholderiales</taxon>
        <taxon>Burkholderiaceae</taxon>
        <taxon>Polynucleobacter</taxon>
    </lineage>
</organism>
<evidence type="ECO:0000313" key="2">
    <source>
        <dbReference type="EMBL" id="MDH6503991.1"/>
    </source>
</evidence>
<evidence type="ECO:0000313" key="3">
    <source>
        <dbReference type="Proteomes" id="UP001161160"/>
    </source>
</evidence>
<comment type="caution">
    <text evidence="2">The sequence shown here is derived from an EMBL/GenBank/DDBJ whole genome shotgun (WGS) entry which is preliminary data.</text>
</comment>
<feature type="signal peptide" evidence="1">
    <location>
        <begin position="1"/>
        <end position="30"/>
    </location>
</feature>
<dbReference type="GeneID" id="83596185"/>
<keyword evidence="3" id="KW-1185">Reference proteome</keyword>
<dbReference type="EMBL" id="JARXYA010000005">
    <property type="protein sequence ID" value="MDH6503991.1"/>
    <property type="molecule type" value="Genomic_DNA"/>
</dbReference>
<feature type="chain" id="PRO_5041201646" evidence="1">
    <location>
        <begin position="31"/>
        <end position="280"/>
    </location>
</feature>
<proteinExistence type="predicted"/>
<dbReference type="Proteomes" id="UP001161160">
    <property type="component" value="Unassembled WGS sequence"/>
</dbReference>
<keyword evidence="1" id="KW-0732">Signal</keyword>
<sequence length="280" mass="31529">MSSKHIIQFVLRFCAYSLVGYSILASSAHAQEKPIINRAPVAKDYADLGKLPDWSGTWNPNISDQFNQVNTNMPPWKPEQAKVIQFQLVEEKAGRPAPLFTNCLPESMPSWALITHNSIEFLFTPGRVTILGESDSNRLRRIYTDGRAMPDDPDPTFHGYSVGHWEGNTLVVETTGIRPQTYLAVSEAVGVPNNGDVRVIERFHLAGKDIMHDDIEIIAPNVLTKPWKTTREYFRQRARKYEIIEGVCLEGSFSESKDQTGNDIFVPIKYDVGGNRIPPQ</sequence>
<dbReference type="AlphaFoldDB" id="A0AA43M877"/>
<evidence type="ECO:0000256" key="1">
    <source>
        <dbReference type="SAM" id="SignalP"/>
    </source>
</evidence>
<name>A0AA43M877_9BURK</name>
<protein>
    <submittedName>
        <fullName evidence="2">Uncharacterized protein</fullName>
    </submittedName>
</protein>
<gene>
    <name evidence="2" type="ORF">M2127_001295</name>
</gene>